<dbReference type="EMBL" id="FZQP02004829">
    <property type="protein sequence ID" value="VVD00588.1"/>
    <property type="molecule type" value="Genomic_DNA"/>
</dbReference>
<gene>
    <name evidence="2" type="ORF">LSINAPIS_LOCUS11190</name>
</gene>
<feature type="region of interest" description="Disordered" evidence="1">
    <location>
        <begin position="15"/>
        <end position="42"/>
    </location>
</feature>
<evidence type="ECO:0000313" key="2">
    <source>
        <dbReference type="EMBL" id="VVD00588.1"/>
    </source>
</evidence>
<evidence type="ECO:0000256" key="1">
    <source>
        <dbReference type="SAM" id="MobiDB-lite"/>
    </source>
</evidence>
<name>A0A5E4QQH8_9NEOP</name>
<feature type="non-terminal residue" evidence="2">
    <location>
        <position position="67"/>
    </location>
</feature>
<evidence type="ECO:0000313" key="3">
    <source>
        <dbReference type="Proteomes" id="UP000324832"/>
    </source>
</evidence>
<proteinExistence type="predicted"/>
<dbReference type="AlphaFoldDB" id="A0A5E4QQH8"/>
<organism evidence="2 3">
    <name type="scientific">Leptidea sinapis</name>
    <dbReference type="NCBI Taxonomy" id="189913"/>
    <lineage>
        <taxon>Eukaryota</taxon>
        <taxon>Metazoa</taxon>
        <taxon>Ecdysozoa</taxon>
        <taxon>Arthropoda</taxon>
        <taxon>Hexapoda</taxon>
        <taxon>Insecta</taxon>
        <taxon>Pterygota</taxon>
        <taxon>Neoptera</taxon>
        <taxon>Endopterygota</taxon>
        <taxon>Lepidoptera</taxon>
        <taxon>Glossata</taxon>
        <taxon>Ditrysia</taxon>
        <taxon>Papilionoidea</taxon>
        <taxon>Pieridae</taxon>
        <taxon>Dismorphiinae</taxon>
        <taxon>Leptidea</taxon>
    </lineage>
</organism>
<keyword evidence="3" id="KW-1185">Reference proteome</keyword>
<accession>A0A5E4QQH8</accession>
<reference evidence="2 3" key="1">
    <citation type="submission" date="2017-07" db="EMBL/GenBank/DDBJ databases">
        <authorList>
            <person name="Talla V."/>
            <person name="Backstrom N."/>
        </authorList>
    </citation>
    <scope>NUCLEOTIDE SEQUENCE [LARGE SCALE GENOMIC DNA]</scope>
</reference>
<dbReference type="Proteomes" id="UP000324832">
    <property type="component" value="Unassembled WGS sequence"/>
</dbReference>
<sequence>MHGATNIIGVFKPRRSSGLGSLVTQSAPLTTTQSPLPPPMPAASLVHVPQISNFVDGSPPITSEGPS</sequence>
<protein>
    <submittedName>
        <fullName evidence="2">Uncharacterized protein</fullName>
    </submittedName>
</protein>